<organism evidence="1 2">
    <name type="scientific">Odoribacter splanchnicus</name>
    <dbReference type="NCBI Taxonomy" id="28118"/>
    <lineage>
        <taxon>Bacteria</taxon>
        <taxon>Pseudomonadati</taxon>
        <taxon>Bacteroidota</taxon>
        <taxon>Bacteroidia</taxon>
        <taxon>Bacteroidales</taxon>
        <taxon>Odoribacteraceae</taxon>
        <taxon>Odoribacter</taxon>
    </lineage>
</organism>
<proteinExistence type="predicted"/>
<name>A0A413I436_9BACT</name>
<sequence length="63" mass="7508">MFWKSNFLGKNVKHSKKLNRNAMIFWCLNVGNSIDLGKSYYKDNQVIDFPVIKFLNFAFQFKI</sequence>
<comment type="caution">
    <text evidence="1">The sequence shown here is derived from an EMBL/GenBank/DDBJ whole genome shotgun (WGS) entry which is preliminary data.</text>
</comment>
<gene>
    <name evidence="1" type="ORF">DXA53_19810</name>
</gene>
<protein>
    <submittedName>
        <fullName evidence="1">Uncharacterized protein</fullName>
    </submittedName>
</protein>
<dbReference type="EMBL" id="QSCO01000050">
    <property type="protein sequence ID" value="RGY02169.1"/>
    <property type="molecule type" value="Genomic_DNA"/>
</dbReference>
<dbReference type="AlphaFoldDB" id="A0A413I436"/>
<evidence type="ECO:0000313" key="1">
    <source>
        <dbReference type="EMBL" id="RGY02169.1"/>
    </source>
</evidence>
<accession>A0A413I436</accession>
<evidence type="ECO:0000313" key="2">
    <source>
        <dbReference type="Proteomes" id="UP000284434"/>
    </source>
</evidence>
<dbReference type="Proteomes" id="UP000284434">
    <property type="component" value="Unassembled WGS sequence"/>
</dbReference>
<reference evidence="1 2" key="1">
    <citation type="submission" date="2018-08" db="EMBL/GenBank/DDBJ databases">
        <title>A genome reference for cultivated species of the human gut microbiota.</title>
        <authorList>
            <person name="Zou Y."/>
            <person name="Xue W."/>
            <person name="Luo G."/>
        </authorList>
    </citation>
    <scope>NUCLEOTIDE SEQUENCE [LARGE SCALE GENOMIC DNA]</scope>
    <source>
        <strain evidence="1 2">OF03-11</strain>
    </source>
</reference>